<protein>
    <submittedName>
        <fullName evidence="4">Uncharacterized protein</fullName>
    </submittedName>
</protein>
<feature type="compositionally biased region" description="Basic and acidic residues" evidence="3">
    <location>
        <begin position="8"/>
        <end position="28"/>
    </location>
</feature>
<dbReference type="GO" id="GO:0003006">
    <property type="term" value="P:developmental process involved in reproduction"/>
    <property type="evidence" value="ECO:0007669"/>
    <property type="project" value="UniProtKB-ARBA"/>
</dbReference>
<keyword evidence="1" id="KW-0547">Nucleotide-binding</keyword>
<organism evidence="4 5">
    <name type="scientific">Trichonephila inaurata madagascariensis</name>
    <dbReference type="NCBI Taxonomy" id="2747483"/>
    <lineage>
        <taxon>Eukaryota</taxon>
        <taxon>Metazoa</taxon>
        <taxon>Ecdysozoa</taxon>
        <taxon>Arthropoda</taxon>
        <taxon>Chelicerata</taxon>
        <taxon>Arachnida</taxon>
        <taxon>Araneae</taxon>
        <taxon>Araneomorphae</taxon>
        <taxon>Entelegynae</taxon>
        <taxon>Araneoidea</taxon>
        <taxon>Nephilidae</taxon>
        <taxon>Trichonephila</taxon>
        <taxon>Trichonephila inaurata</taxon>
    </lineage>
</organism>
<dbReference type="Proteomes" id="UP000886998">
    <property type="component" value="Unassembled WGS sequence"/>
</dbReference>
<evidence type="ECO:0000256" key="3">
    <source>
        <dbReference type="SAM" id="MobiDB-lite"/>
    </source>
</evidence>
<comment type="caution">
    <text evidence="4">The sequence shown here is derived from an EMBL/GenBank/DDBJ whole genome shotgun (WGS) entry which is preliminary data.</text>
</comment>
<dbReference type="PRINTS" id="PR00449">
    <property type="entry name" value="RASTRNSFRMNG"/>
</dbReference>
<evidence type="ECO:0000313" key="5">
    <source>
        <dbReference type="Proteomes" id="UP000886998"/>
    </source>
</evidence>
<dbReference type="PROSITE" id="PS00675">
    <property type="entry name" value="SIGMA54_INTERACT_1"/>
    <property type="match status" value="1"/>
</dbReference>
<dbReference type="GO" id="GO:0001667">
    <property type="term" value="P:ameboidal-type cell migration"/>
    <property type="evidence" value="ECO:0007669"/>
    <property type="project" value="UniProtKB-ARBA"/>
</dbReference>
<dbReference type="GO" id="GO:0005525">
    <property type="term" value="F:GTP binding"/>
    <property type="evidence" value="ECO:0007669"/>
    <property type="project" value="UniProtKB-KW"/>
</dbReference>
<dbReference type="SMART" id="SM00174">
    <property type="entry name" value="RHO"/>
    <property type="match status" value="1"/>
</dbReference>
<dbReference type="GO" id="GO:0007264">
    <property type="term" value="P:small GTPase-mediated signal transduction"/>
    <property type="evidence" value="ECO:0007669"/>
    <property type="project" value="InterPro"/>
</dbReference>
<evidence type="ECO:0000256" key="1">
    <source>
        <dbReference type="ARBA" id="ARBA00022741"/>
    </source>
</evidence>
<dbReference type="SMART" id="SM00175">
    <property type="entry name" value="RAB"/>
    <property type="match status" value="1"/>
</dbReference>
<dbReference type="Gene3D" id="3.40.50.300">
    <property type="entry name" value="P-loop containing nucleotide triphosphate hydrolases"/>
    <property type="match status" value="1"/>
</dbReference>
<reference evidence="4" key="1">
    <citation type="submission" date="2020-08" db="EMBL/GenBank/DDBJ databases">
        <title>Multicomponent nature underlies the extraordinary mechanical properties of spider dragline silk.</title>
        <authorList>
            <person name="Kono N."/>
            <person name="Nakamura H."/>
            <person name="Mori M."/>
            <person name="Yoshida Y."/>
            <person name="Ohtoshi R."/>
            <person name="Malay A.D."/>
            <person name="Moran D.A.P."/>
            <person name="Tomita M."/>
            <person name="Numata K."/>
            <person name="Arakawa K."/>
        </authorList>
    </citation>
    <scope>NUCLEOTIDE SEQUENCE</scope>
</reference>
<dbReference type="PROSITE" id="PS51419">
    <property type="entry name" value="RAB"/>
    <property type="match status" value="1"/>
</dbReference>
<dbReference type="GO" id="GO:0003924">
    <property type="term" value="F:GTPase activity"/>
    <property type="evidence" value="ECO:0007669"/>
    <property type="project" value="InterPro"/>
</dbReference>
<dbReference type="InterPro" id="IPR001806">
    <property type="entry name" value="Small_GTPase"/>
</dbReference>
<dbReference type="SUPFAM" id="SSF52540">
    <property type="entry name" value="P-loop containing nucleoside triphosphate hydrolases"/>
    <property type="match status" value="1"/>
</dbReference>
<dbReference type="InterPro" id="IPR003578">
    <property type="entry name" value="Small_GTPase_Rho"/>
</dbReference>
<proteinExistence type="predicted"/>
<dbReference type="EMBL" id="BMAV01025056">
    <property type="protein sequence ID" value="GFS38051.1"/>
    <property type="molecule type" value="Genomic_DNA"/>
</dbReference>
<evidence type="ECO:0000313" key="4">
    <source>
        <dbReference type="EMBL" id="GFS38051.1"/>
    </source>
</evidence>
<accession>A0A8X6JK43</accession>
<feature type="region of interest" description="Disordered" evidence="3">
    <location>
        <begin position="1"/>
        <end position="28"/>
    </location>
</feature>
<name>A0A8X6JK43_9ARAC</name>
<dbReference type="PANTHER" id="PTHR24072">
    <property type="entry name" value="RHO FAMILY GTPASE"/>
    <property type="match status" value="1"/>
</dbReference>
<dbReference type="InterPro" id="IPR025662">
    <property type="entry name" value="Sigma_54_int_dom_ATP-bd_1"/>
</dbReference>
<dbReference type="OrthoDB" id="6434801at2759"/>
<dbReference type="GO" id="GO:0035006">
    <property type="term" value="P:melanization defense response"/>
    <property type="evidence" value="ECO:0007669"/>
    <property type="project" value="UniProtKB-ARBA"/>
</dbReference>
<sequence>MKKSGSSKCKESTPKKEELEIKPGSEKKEELSLQNLNIDPNDYDSYIRAYENTDFLQNEVEAIENIPGVIGEAIILIVGDSGTGKSLLAYSFTPFPRKQVSRYTKTVVDLADILNKSRHYLGLHIFCAPFRSGDYNCFSKNPLEKPLYDLVIFIFDINCSETLRSIQQKWYPETSKYLSRRLPPLLLVGNKHDRVPPTPSSPPVCEKDHVVFYQEGERCASQIGAHRYIEVSALTGHNIQLLMKTAVNLIGYS</sequence>
<keyword evidence="2" id="KW-0342">GTP-binding</keyword>
<evidence type="ECO:0000256" key="2">
    <source>
        <dbReference type="ARBA" id="ARBA00023134"/>
    </source>
</evidence>
<dbReference type="GO" id="GO:0035099">
    <property type="term" value="P:hemocyte migration"/>
    <property type="evidence" value="ECO:0007669"/>
    <property type="project" value="UniProtKB-ARBA"/>
</dbReference>
<dbReference type="GO" id="GO:0022412">
    <property type="term" value="P:cellular process involved in reproduction in multicellular organism"/>
    <property type="evidence" value="ECO:0007669"/>
    <property type="project" value="UniProtKB-ARBA"/>
</dbReference>
<gene>
    <name evidence="4" type="primary">AVEN_234410_1</name>
    <name evidence="4" type="ORF">TNIN_380521</name>
</gene>
<dbReference type="Pfam" id="PF00071">
    <property type="entry name" value="Ras"/>
    <property type="match status" value="1"/>
</dbReference>
<dbReference type="InterPro" id="IPR027417">
    <property type="entry name" value="P-loop_NTPase"/>
</dbReference>
<dbReference type="AlphaFoldDB" id="A0A8X6JK43"/>
<keyword evidence="5" id="KW-1185">Reference proteome</keyword>